<dbReference type="PANTHER" id="PTHR43374">
    <property type="entry name" value="FLAVIN PRENYLTRANSFERASE"/>
    <property type="match status" value="1"/>
</dbReference>
<comment type="catalytic activity">
    <reaction evidence="5">
        <text>dimethylallyl phosphate + FMNH2 = prenylated FMNH2 + phosphate</text>
        <dbReference type="Rhea" id="RHEA:37743"/>
        <dbReference type="ChEBI" id="CHEBI:43474"/>
        <dbReference type="ChEBI" id="CHEBI:57618"/>
        <dbReference type="ChEBI" id="CHEBI:87467"/>
        <dbReference type="ChEBI" id="CHEBI:88052"/>
        <dbReference type="EC" id="2.5.1.129"/>
    </reaction>
</comment>
<feature type="binding site" evidence="5">
    <location>
        <position position="53"/>
    </location>
    <ligand>
        <name>FMN</name>
        <dbReference type="ChEBI" id="CHEBI:58210"/>
    </ligand>
</feature>
<evidence type="ECO:0000256" key="1">
    <source>
        <dbReference type="ARBA" id="ARBA00022602"/>
    </source>
</evidence>
<comment type="function">
    <text evidence="5">Flavin prenyltransferase that catalyzes the synthesis of the prenylated FMN cofactor (prenyl-FMN) for 4-hydroxy-3-polyprenylbenzoic acid decarboxylase UbiD. The prenyltransferase is metal-independent and links a dimethylallyl moiety from dimethylallyl monophosphate (DMAP) to the flavin N5 and C6 atoms of FMN.</text>
</comment>
<feature type="binding site" evidence="5">
    <location>
        <begin position="27"/>
        <end position="29"/>
    </location>
    <ligand>
        <name>FMN</name>
        <dbReference type="ChEBI" id="CHEBI:58210"/>
    </ligand>
</feature>
<evidence type="ECO:0000259" key="6">
    <source>
        <dbReference type="Pfam" id="PF02441"/>
    </source>
</evidence>
<keyword evidence="2 5" id="KW-0285">Flavoprotein</keyword>
<proteinExistence type="inferred from homology"/>
<dbReference type="PANTHER" id="PTHR43374:SF1">
    <property type="entry name" value="FLAVIN PRENYLTRANSFERASE PAD1, MITOCHONDRIAL"/>
    <property type="match status" value="1"/>
</dbReference>
<dbReference type="Proteomes" id="UP001499951">
    <property type="component" value="Unassembled WGS sequence"/>
</dbReference>
<keyword evidence="4 5" id="KW-0808">Transferase</keyword>
<feature type="binding site" evidence="5">
    <location>
        <position position="185"/>
    </location>
    <ligand>
        <name>dimethylallyl phosphate</name>
        <dbReference type="ChEBI" id="CHEBI:88052"/>
    </ligand>
</feature>
<protein>
    <recommendedName>
        <fullName evidence="5">Flavin prenyltransferase UbiX</fullName>
        <ecNumber evidence="5">2.5.1.129</ecNumber>
    </recommendedName>
</protein>
<evidence type="ECO:0000313" key="8">
    <source>
        <dbReference type="Proteomes" id="UP001499951"/>
    </source>
</evidence>
<dbReference type="Gene3D" id="3.40.50.1950">
    <property type="entry name" value="Flavin prenyltransferase-like"/>
    <property type="match status" value="1"/>
</dbReference>
<keyword evidence="8" id="KW-1185">Reference proteome</keyword>
<name>A0ABP3Q035_9PROT</name>
<evidence type="ECO:0000256" key="4">
    <source>
        <dbReference type="ARBA" id="ARBA00022679"/>
    </source>
</evidence>
<dbReference type="EC" id="2.5.1.129" evidence="5"/>
<dbReference type="SUPFAM" id="SSF52507">
    <property type="entry name" value="Homo-oligomeric flavin-containing Cys decarboxylases, HFCD"/>
    <property type="match status" value="1"/>
</dbReference>
<keyword evidence="3 5" id="KW-0288">FMN</keyword>
<dbReference type="InterPro" id="IPR004507">
    <property type="entry name" value="UbiX-like"/>
</dbReference>
<evidence type="ECO:0000256" key="3">
    <source>
        <dbReference type="ARBA" id="ARBA00022643"/>
    </source>
</evidence>
<feature type="binding site" evidence="5">
    <location>
        <begin position="104"/>
        <end position="107"/>
    </location>
    <ligand>
        <name>FMN</name>
        <dbReference type="ChEBI" id="CHEBI:58210"/>
    </ligand>
</feature>
<feature type="domain" description="Flavoprotein" evidence="6">
    <location>
        <begin position="20"/>
        <end position="188"/>
    </location>
</feature>
<reference evidence="8" key="1">
    <citation type="journal article" date="2019" name="Int. J. Syst. Evol. Microbiol.">
        <title>The Global Catalogue of Microorganisms (GCM) 10K type strain sequencing project: providing services to taxonomists for standard genome sequencing and annotation.</title>
        <authorList>
            <consortium name="The Broad Institute Genomics Platform"/>
            <consortium name="The Broad Institute Genome Sequencing Center for Infectious Disease"/>
            <person name="Wu L."/>
            <person name="Ma J."/>
        </authorList>
    </citation>
    <scope>NUCLEOTIDE SEQUENCE [LARGE SCALE GENOMIC DNA]</scope>
    <source>
        <strain evidence="8">JCM 15089</strain>
    </source>
</reference>
<comment type="caution">
    <text evidence="5">Lacks conserved residue(s) required for the propagation of feature annotation.</text>
</comment>
<dbReference type="NCBIfam" id="TIGR00421">
    <property type="entry name" value="ubiX_pad"/>
    <property type="match status" value="1"/>
</dbReference>
<dbReference type="EMBL" id="BAAADD010000006">
    <property type="protein sequence ID" value="GAA0575512.1"/>
    <property type="molecule type" value="Genomic_DNA"/>
</dbReference>
<dbReference type="HAMAP" id="MF_01984">
    <property type="entry name" value="ubiX_pad"/>
    <property type="match status" value="1"/>
</dbReference>
<evidence type="ECO:0000256" key="5">
    <source>
        <dbReference type="HAMAP-Rule" id="MF_01984"/>
    </source>
</evidence>
<accession>A0ABP3Q035</accession>
<comment type="similarity">
    <text evidence="5">Belongs to the UbiX/PAD1 family.</text>
</comment>
<gene>
    <name evidence="5" type="primary">ubiX</name>
    <name evidence="7" type="ORF">GCM10008942_25460</name>
</gene>
<dbReference type="NCBIfam" id="NF004685">
    <property type="entry name" value="PRK06029.1"/>
    <property type="match status" value="1"/>
</dbReference>
<comment type="caution">
    <text evidence="7">The sequence shown here is derived from an EMBL/GenBank/DDBJ whole genome shotgun (WGS) entry which is preliminary data.</text>
</comment>
<evidence type="ECO:0000256" key="2">
    <source>
        <dbReference type="ARBA" id="ARBA00022630"/>
    </source>
</evidence>
<sequence length="214" mass="22698">MGNKVSKAGKNERAEAVPPRLVIGISGASGVIYGIRLLDACKDLGIESHLVVSKAAQLTIGLEADVPLKAVLAKADAHYAPGDVGASIASGSFPVLGMAVVPCSIRSMSEIATGVTASLLTRAADVTLKERRRLVLAVRETPLHLGHLRTMTALTEMGAIILPPVPAFYVSPHSLEDLVDHFVGRILDCFGYNWAPAKRWNPVSSNTRKAKDDI</sequence>
<feature type="binding site" evidence="5">
    <location>
        <position position="169"/>
    </location>
    <ligand>
        <name>dimethylallyl phosphate</name>
        <dbReference type="ChEBI" id="CHEBI:88052"/>
    </ligand>
</feature>
<dbReference type="InterPro" id="IPR003382">
    <property type="entry name" value="Flavoprotein"/>
</dbReference>
<dbReference type="Pfam" id="PF02441">
    <property type="entry name" value="Flavoprotein"/>
    <property type="match status" value="1"/>
</dbReference>
<organism evidence="7 8">
    <name type="scientific">Rhizomicrobium electricum</name>
    <dbReference type="NCBI Taxonomy" id="480070"/>
    <lineage>
        <taxon>Bacteria</taxon>
        <taxon>Pseudomonadati</taxon>
        <taxon>Pseudomonadota</taxon>
        <taxon>Alphaproteobacteria</taxon>
        <taxon>Micropepsales</taxon>
        <taxon>Micropepsaceae</taxon>
        <taxon>Rhizomicrobium</taxon>
    </lineage>
</organism>
<dbReference type="InterPro" id="IPR036551">
    <property type="entry name" value="Flavin_trans-like"/>
</dbReference>
<evidence type="ECO:0000313" key="7">
    <source>
        <dbReference type="EMBL" id="GAA0575512.1"/>
    </source>
</evidence>
<keyword evidence="1 5" id="KW-0637">Prenyltransferase</keyword>
<feature type="binding site" evidence="5">
    <location>
        <position position="139"/>
    </location>
    <ligand>
        <name>FMN</name>
        <dbReference type="ChEBI" id="CHEBI:58210"/>
    </ligand>
</feature>